<dbReference type="EMBL" id="VNHN01000110">
    <property type="protein sequence ID" value="TYO94898.1"/>
    <property type="molecule type" value="Genomic_DNA"/>
</dbReference>
<evidence type="ECO:0000313" key="2">
    <source>
        <dbReference type="EMBL" id="TYO94898.1"/>
    </source>
</evidence>
<name>A0A068QV76_9GAMM</name>
<dbReference type="KEGG" id="xdo:XDD1_2867"/>
<reference evidence="2 4" key="2">
    <citation type="submission" date="2019-07" db="EMBL/GenBank/DDBJ databases">
        <title>Genomic Encyclopedia of Type Strains, Phase I: the one thousand microbial genomes (KMG-I) project.</title>
        <authorList>
            <person name="Kyrpides N."/>
        </authorList>
    </citation>
    <scope>NUCLEOTIDE SEQUENCE [LARGE SCALE GENOMIC DNA]</scope>
    <source>
        <strain evidence="2 4">DSM 17909</strain>
    </source>
</reference>
<evidence type="ECO:0000313" key="3">
    <source>
        <dbReference type="Proteomes" id="UP000032721"/>
    </source>
</evidence>
<reference evidence="1 3" key="1">
    <citation type="submission" date="2013-07" db="EMBL/GenBank/DDBJ databases">
        <authorList>
            <person name="Genoscope - CEA"/>
        </authorList>
    </citation>
    <scope>NUCLEOTIDE SEQUENCE [LARGE SCALE GENOMIC DNA]</scope>
    <source>
        <strain evidence="1">FRM16</strain>
        <strain evidence="3">FRM16 / DSM 17909</strain>
    </source>
</reference>
<dbReference type="OrthoDB" id="6418490at2"/>
<keyword evidence="4" id="KW-1185">Reference proteome</keyword>
<dbReference type="AlphaFoldDB" id="A0A068QV76"/>
<dbReference type="Proteomes" id="UP000324170">
    <property type="component" value="Unassembled WGS sequence"/>
</dbReference>
<dbReference type="STRING" id="351671.XDD1_2867"/>
<organism evidence="1 3">
    <name type="scientific">Xenorhabdus doucetiae</name>
    <dbReference type="NCBI Taxonomy" id="351671"/>
    <lineage>
        <taxon>Bacteria</taxon>
        <taxon>Pseudomonadati</taxon>
        <taxon>Pseudomonadota</taxon>
        <taxon>Gammaproteobacteria</taxon>
        <taxon>Enterobacterales</taxon>
        <taxon>Morganellaceae</taxon>
        <taxon>Xenorhabdus</taxon>
    </lineage>
</organism>
<protein>
    <submittedName>
        <fullName evidence="2">Phage regulatory protein CII</fullName>
    </submittedName>
</protein>
<dbReference type="HOGENOM" id="CLU_2848873_0_0_6"/>
<accession>A0A068QV76</accession>
<dbReference type="Proteomes" id="UP000032721">
    <property type="component" value="Chromosome"/>
</dbReference>
<evidence type="ECO:0000313" key="4">
    <source>
        <dbReference type="Proteomes" id="UP000324170"/>
    </source>
</evidence>
<sequence length="65" mass="7616">MIDCRVSQKSYFDNAYCAFFNTHNGSLVQDLELVGLIPQILRNKFNPEQHYMLVAYFILFLIRGV</sequence>
<evidence type="ECO:0000313" key="1">
    <source>
        <dbReference type="EMBL" id="CDG18566.1"/>
    </source>
</evidence>
<dbReference type="EMBL" id="FO704550">
    <property type="protein sequence ID" value="CDG18566.1"/>
    <property type="molecule type" value="Genomic_DNA"/>
</dbReference>
<proteinExistence type="predicted"/>
<gene>
    <name evidence="2" type="ORF">LY16_03579</name>
    <name evidence="1" type="ORF">XDD1_2867</name>
</gene>